<dbReference type="GO" id="GO:0005737">
    <property type="term" value="C:cytoplasm"/>
    <property type="evidence" value="ECO:0007669"/>
    <property type="project" value="TreeGrafter"/>
</dbReference>
<dbReference type="PROSITE" id="PS00483">
    <property type="entry name" value="DIHYDROOROTASE_2"/>
    <property type="match status" value="1"/>
</dbReference>
<comment type="catalytic activity">
    <reaction evidence="6">
        <text>(S)-dihydroorotate + H2O = N-carbamoyl-L-aspartate + H(+)</text>
        <dbReference type="Rhea" id="RHEA:24296"/>
        <dbReference type="ChEBI" id="CHEBI:15377"/>
        <dbReference type="ChEBI" id="CHEBI:15378"/>
        <dbReference type="ChEBI" id="CHEBI:30864"/>
        <dbReference type="ChEBI" id="CHEBI:32814"/>
        <dbReference type="EC" id="3.5.2.3"/>
    </reaction>
</comment>
<keyword evidence="4 6" id="KW-0378">Hydrolase</keyword>
<dbReference type="GO" id="GO:0008270">
    <property type="term" value="F:zinc ion binding"/>
    <property type="evidence" value="ECO:0007669"/>
    <property type="project" value="UniProtKB-UniRule"/>
</dbReference>
<dbReference type="Pfam" id="PF12890">
    <property type="entry name" value="DHOase"/>
    <property type="match status" value="1"/>
</dbReference>
<dbReference type="GO" id="GO:0004151">
    <property type="term" value="F:dihydroorotase activity"/>
    <property type="evidence" value="ECO:0007669"/>
    <property type="project" value="UniProtKB-UniRule"/>
</dbReference>
<dbReference type="RefSeq" id="WP_046907468.1">
    <property type="nucleotide sequence ID" value="NZ_BAAAXG010000026.1"/>
</dbReference>
<comment type="caution">
    <text evidence="6">Lacks conserved residue(s) required for the propagation of feature annotation.</text>
</comment>
<comment type="function">
    <text evidence="1 6">Catalyzes the reversible cyclization of carbamoyl aspartate to dihydroorotate.</text>
</comment>
<keyword evidence="6" id="KW-0862">Zinc</keyword>
<reference evidence="8 9" key="1">
    <citation type="submission" date="2015-05" db="EMBL/GenBank/DDBJ databases">
        <title>Draft Genome assembly of Streptomyces showdoensis.</title>
        <authorList>
            <person name="Thapa K.K."/>
            <person name="Metsa-Ketela M."/>
        </authorList>
    </citation>
    <scope>NUCLEOTIDE SEQUENCE [LARGE SCALE GENOMIC DNA]</scope>
    <source>
        <strain evidence="8 9">ATCC 15227</strain>
    </source>
</reference>
<dbReference type="SUPFAM" id="SSF51556">
    <property type="entry name" value="Metallo-dependent hydrolases"/>
    <property type="match status" value="1"/>
</dbReference>
<dbReference type="PANTHER" id="PTHR43668:SF2">
    <property type="entry name" value="ALLANTOINASE"/>
    <property type="match status" value="1"/>
</dbReference>
<feature type="active site" evidence="6">
    <location>
        <position position="303"/>
    </location>
</feature>
<dbReference type="CDD" id="cd01317">
    <property type="entry name" value="DHOase_IIa"/>
    <property type="match status" value="1"/>
</dbReference>
<evidence type="ECO:0000256" key="1">
    <source>
        <dbReference type="ARBA" id="ARBA00002368"/>
    </source>
</evidence>
<keyword evidence="9" id="KW-1185">Reference proteome</keyword>
<dbReference type="HAMAP" id="MF_00220_B">
    <property type="entry name" value="PyrC_classI_B"/>
    <property type="match status" value="1"/>
</dbReference>
<proteinExistence type="inferred from homology"/>
<comment type="caution">
    <text evidence="8">The sequence shown here is derived from an EMBL/GenBank/DDBJ whole genome shotgun (WGS) entry which is preliminary data.</text>
</comment>
<dbReference type="InterPro" id="IPR024403">
    <property type="entry name" value="DHOase_cat"/>
</dbReference>
<evidence type="ECO:0000259" key="7">
    <source>
        <dbReference type="Pfam" id="PF12890"/>
    </source>
</evidence>
<feature type="binding site" evidence="6">
    <location>
        <position position="303"/>
    </location>
    <ligand>
        <name>Zn(2+)</name>
        <dbReference type="ChEBI" id="CHEBI:29105"/>
        <label>1</label>
    </ligand>
</feature>
<evidence type="ECO:0000256" key="2">
    <source>
        <dbReference type="ARBA" id="ARBA00010286"/>
    </source>
</evidence>
<feature type="binding site" evidence="6">
    <location>
        <position position="56"/>
    </location>
    <ligand>
        <name>Zn(2+)</name>
        <dbReference type="ChEBI" id="CHEBI:29105"/>
        <label>1</label>
    </ligand>
</feature>
<feature type="binding site" evidence="6">
    <location>
        <position position="90"/>
    </location>
    <ligand>
        <name>substrate</name>
    </ligand>
</feature>
<dbReference type="GO" id="GO:0006145">
    <property type="term" value="P:purine nucleobase catabolic process"/>
    <property type="evidence" value="ECO:0007669"/>
    <property type="project" value="TreeGrafter"/>
</dbReference>
<dbReference type="GO" id="GO:0004038">
    <property type="term" value="F:allantoinase activity"/>
    <property type="evidence" value="ECO:0007669"/>
    <property type="project" value="TreeGrafter"/>
</dbReference>
<dbReference type="PANTHER" id="PTHR43668">
    <property type="entry name" value="ALLANTOINASE"/>
    <property type="match status" value="1"/>
</dbReference>
<evidence type="ECO:0000256" key="3">
    <source>
        <dbReference type="ARBA" id="ARBA00022723"/>
    </source>
</evidence>
<dbReference type="UniPathway" id="UPA00070">
    <property type="reaction ID" value="UER00117"/>
</dbReference>
<dbReference type="InterPro" id="IPR011059">
    <property type="entry name" value="Metal-dep_hydrolase_composite"/>
</dbReference>
<dbReference type="Gene3D" id="3.20.20.140">
    <property type="entry name" value="Metal-dependent hydrolases"/>
    <property type="match status" value="1"/>
</dbReference>
<dbReference type="SUPFAM" id="SSF51338">
    <property type="entry name" value="Composite domain of metallo-dependent hydrolases"/>
    <property type="match status" value="1"/>
</dbReference>
<feature type="binding site" evidence="6">
    <location>
        <position position="307"/>
    </location>
    <ligand>
        <name>substrate</name>
    </ligand>
</feature>
<dbReference type="InterPro" id="IPR002195">
    <property type="entry name" value="Dihydroorotase_CS"/>
</dbReference>
<dbReference type="GO" id="GO:0044205">
    <property type="term" value="P:'de novo' UMP biosynthetic process"/>
    <property type="evidence" value="ECO:0007669"/>
    <property type="project" value="UniProtKB-UniRule"/>
</dbReference>
<evidence type="ECO:0000256" key="4">
    <source>
        <dbReference type="ARBA" id="ARBA00022801"/>
    </source>
</evidence>
<feature type="binding site" evidence="6">
    <location>
        <begin position="58"/>
        <end position="60"/>
    </location>
    <ligand>
        <name>substrate</name>
    </ligand>
</feature>
<dbReference type="InterPro" id="IPR050138">
    <property type="entry name" value="DHOase/Allantoinase_Hydrolase"/>
</dbReference>
<dbReference type="Gene3D" id="2.30.40.10">
    <property type="entry name" value="Urease, subunit C, domain 1"/>
    <property type="match status" value="1"/>
</dbReference>
<dbReference type="NCBIfam" id="NF006836">
    <property type="entry name" value="PRK09357.1-1"/>
    <property type="match status" value="1"/>
</dbReference>
<dbReference type="NCBIfam" id="TIGR00857">
    <property type="entry name" value="pyrC_multi"/>
    <property type="match status" value="1"/>
</dbReference>
<organism evidence="8 9">
    <name type="scientific">Streptomyces showdoensis</name>
    <dbReference type="NCBI Taxonomy" id="68268"/>
    <lineage>
        <taxon>Bacteria</taxon>
        <taxon>Bacillati</taxon>
        <taxon>Actinomycetota</taxon>
        <taxon>Actinomycetes</taxon>
        <taxon>Kitasatosporales</taxon>
        <taxon>Streptomycetaceae</taxon>
        <taxon>Streptomyces</taxon>
    </lineage>
</organism>
<evidence type="ECO:0000256" key="6">
    <source>
        <dbReference type="HAMAP-Rule" id="MF_00220"/>
    </source>
</evidence>
<comment type="pathway">
    <text evidence="6">Pyrimidine metabolism; UMP biosynthesis via de novo pathway; (S)-dihydroorotate from bicarbonate: step 3/3.</text>
</comment>
<feature type="binding site" evidence="6">
    <location>
        <position position="276"/>
    </location>
    <ligand>
        <name>substrate</name>
    </ligand>
</feature>
<dbReference type="InterPro" id="IPR032466">
    <property type="entry name" value="Metal_Hydrolase"/>
</dbReference>
<evidence type="ECO:0000256" key="5">
    <source>
        <dbReference type="ARBA" id="ARBA00022975"/>
    </source>
</evidence>
<dbReference type="OrthoDB" id="9803027at2"/>
<accession>A0A2P2GQR9</accession>
<sequence length="428" mass="45287">MSKILIRGAKVLGGEAQDVLIDGETIAEVGTGLSAEGAQVIEAEGQILLPGLVDLHTHLREPGREDSETVLTGTRAAASGGYTAVFAMANTHPVADTAGVVEQVYRLGREHGYCDVQPIGAVTVGLEGKKLAELGAMHDSAAGVTVFSDDGKCVDDAVIMRRALEYVKAFGGVVAQHAQEPRLTEGAQMNEGVVSAELGLGGWPAVAEESIIARDVLLAEHVGSRVHICHLSTAGSVEIVRWAKSRGIDVTAEVTPHHLLLTDELVRSYNPVYKVNPPLRTERDVMALREALADGTIDIVATDHAPHPHEDKDCEWAAAAMGMVGLETALSVVQQTMVETGLLDWAGVADRMSVKPAAIGRATEHGRPVSAGEPANLTLVDPAYRGVVDPADFASRSRNTPYEGRELPGRVTHTFLRGRATLVDGKLA</sequence>
<protein>
    <recommendedName>
        <fullName evidence="6">Dihydroorotase</fullName>
        <shortName evidence="6">DHOase</shortName>
        <ecNumber evidence="6">3.5.2.3</ecNumber>
    </recommendedName>
</protein>
<dbReference type="InterPro" id="IPR004722">
    <property type="entry name" value="DHOase"/>
</dbReference>
<feature type="binding site" evidence="6">
    <location>
        <position position="150"/>
    </location>
    <ligand>
        <name>Zn(2+)</name>
        <dbReference type="ChEBI" id="CHEBI:29105"/>
        <label>2</label>
    </ligand>
</feature>
<feature type="domain" description="Dihydroorotase catalytic" evidence="7">
    <location>
        <begin position="45"/>
        <end position="233"/>
    </location>
</feature>
<gene>
    <name evidence="6" type="primary">pyrC</name>
    <name evidence="8" type="ORF">VO63_10850</name>
</gene>
<keyword evidence="3 6" id="KW-0479">Metal-binding</keyword>
<dbReference type="AlphaFoldDB" id="A0A2P2GQR9"/>
<dbReference type="EMBL" id="LAQS01000013">
    <property type="protein sequence ID" value="KKZ73841.1"/>
    <property type="molecule type" value="Genomic_DNA"/>
</dbReference>
<evidence type="ECO:0000313" key="9">
    <source>
        <dbReference type="Proteomes" id="UP000265325"/>
    </source>
</evidence>
<evidence type="ECO:0000313" key="8">
    <source>
        <dbReference type="EMBL" id="KKZ73841.1"/>
    </source>
</evidence>
<dbReference type="Proteomes" id="UP000265325">
    <property type="component" value="Unassembled WGS sequence"/>
</dbReference>
<comment type="cofactor">
    <cofactor evidence="6">
        <name>Zn(2+)</name>
        <dbReference type="ChEBI" id="CHEBI:29105"/>
    </cofactor>
    <text evidence="6">Binds 2 Zn(2+) ions per subunit.</text>
</comment>
<feature type="binding site" evidence="6">
    <location>
        <position position="230"/>
    </location>
    <ligand>
        <name>Zn(2+)</name>
        <dbReference type="ChEBI" id="CHEBI:29105"/>
        <label>2</label>
    </ligand>
</feature>
<dbReference type="EC" id="3.5.2.3" evidence="6"/>
<keyword evidence="5 6" id="KW-0665">Pyrimidine biosynthesis</keyword>
<feature type="binding site" evidence="6">
    <location>
        <position position="177"/>
    </location>
    <ligand>
        <name>Zn(2+)</name>
        <dbReference type="ChEBI" id="CHEBI:29105"/>
        <label>2</label>
    </ligand>
</feature>
<feature type="binding site" evidence="6">
    <location>
        <position position="58"/>
    </location>
    <ligand>
        <name>Zn(2+)</name>
        <dbReference type="ChEBI" id="CHEBI:29105"/>
        <label>1</label>
    </ligand>
</feature>
<comment type="similarity">
    <text evidence="2 6">Belongs to the metallo-dependent hydrolases superfamily. DHOase family. Class I DHOase subfamily.</text>
</comment>
<feature type="binding site" evidence="6">
    <location>
        <position position="150"/>
    </location>
    <ligand>
        <name>Zn(2+)</name>
        <dbReference type="ChEBI" id="CHEBI:29105"/>
        <label>1</label>
    </ligand>
</feature>
<name>A0A2P2GQR9_STREW</name>